<evidence type="ECO:0008006" key="2">
    <source>
        <dbReference type="Google" id="ProtNLM"/>
    </source>
</evidence>
<evidence type="ECO:0000313" key="1">
    <source>
        <dbReference type="EMBL" id="WTU75734.1"/>
    </source>
</evidence>
<reference evidence="1" key="1">
    <citation type="submission" date="2022-10" db="EMBL/GenBank/DDBJ databases">
        <title>The complete genomes of actinobacterial strains from the NBC collection.</title>
        <authorList>
            <person name="Joergensen T.S."/>
            <person name="Alvarez Arevalo M."/>
            <person name="Sterndorff E.B."/>
            <person name="Faurdal D."/>
            <person name="Vuksanovic O."/>
            <person name="Mourched A.-S."/>
            <person name="Charusanti P."/>
            <person name="Shaw S."/>
            <person name="Blin K."/>
            <person name="Weber T."/>
        </authorList>
    </citation>
    <scope>NUCLEOTIDE SEQUENCE</scope>
    <source>
        <strain evidence="1">NBC_00049</strain>
    </source>
</reference>
<accession>A0AAU2JW80</accession>
<protein>
    <recommendedName>
        <fullName evidence="2">SMODS and SLOG-associating 2TM effector domain-containing protein</fullName>
    </recommendedName>
</protein>
<organism evidence="1">
    <name type="scientific">Streptomyces sp. NBC_00049</name>
    <dbReference type="NCBI Taxonomy" id="2903617"/>
    <lineage>
        <taxon>Bacteria</taxon>
        <taxon>Bacillati</taxon>
        <taxon>Actinomycetota</taxon>
        <taxon>Actinomycetes</taxon>
        <taxon>Kitasatosporales</taxon>
        <taxon>Streptomycetaceae</taxon>
        <taxon>Streptomyces</taxon>
    </lineage>
</organism>
<dbReference type="EMBL" id="CP108264">
    <property type="protein sequence ID" value="WTU75734.1"/>
    <property type="molecule type" value="Genomic_DNA"/>
</dbReference>
<sequence>MATNRVLGYLESRKNLAGCACGLAGLGLTVAGVAGAYWPVVVAGLYGAGALIAPPERVEPPHYPDLPEQLGAIREDFGRLRAYVAEVELPPAADGRLTELLGFYEALLDPGWVADVLAADPEAVHALARAVRQDVPECVDTFHRTRWWARLTPGGESPERQLERQLGVLFDEAENVTAGLREAEARRQQTHTTYLEGRGGILGRELPRRPGDR</sequence>
<proteinExistence type="predicted"/>
<name>A0AAU2JW80_9ACTN</name>
<gene>
    <name evidence="1" type="ORF">OG327_21740</name>
</gene>
<dbReference type="AlphaFoldDB" id="A0AAU2JW80"/>